<feature type="compositionally biased region" description="Basic and acidic residues" evidence="1">
    <location>
        <begin position="161"/>
        <end position="179"/>
    </location>
</feature>
<feature type="transmembrane region" description="Helical" evidence="2">
    <location>
        <begin position="44"/>
        <end position="69"/>
    </location>
</feature>
<feature type="compositionally biased region" description="Basic and acidic residues" evidence="1">
    <location>
        <begin position="279"/>
        <end position="289"/>
    </location>
</feature>
<organism evidence="3 4">
    <name type="scientific">Anaerococcus prevotii ACS-065-V-Col13</name>
    <dbReference type="NCBI Taxonomy" id="879305"/>
    <lineage>
        <taxon>Bacteria</taxon>
        <taxon>Bacillati</taxon>
        <taxon>Bacillota</taxon>
        <taxon>Tissierellia</taxon>
        <taxon>Tissierellales</taxon>
        <taxon>Peptoniphilaceae</taxon>
        <taxon>Anaerococcus</taxon>
    </lineage>
</organism>
<dbReference type="EMBL" id="AEXM01000024">
    <property type="protein sequence ID" value="EGC82040.1"/>
    <property type="molecule type" value="Genomic_DNA"/>
</dbReference>
<feature type="transmembrane region" description="Helical" evidence="2">
    <location>
        <begin position="7"/>
        <end position="32"/>
    </location>
</feature>
<reference evidence="3 4" key="1">
    <citation type="submission" date="2011-01" db="EMBL/GenBank/DDBJ databases">
        <authorList>
            <person name="Durkin A.S."/>
            <person name="Madupu R."/>
            <person name="Torralba M."/>
            <person name="Gillis M."/>
            <person name="Methe B."/>
            <person name="Sutton G."/>
            <person name="Nelson K.E."/>
        </authorList>
    </citation>
    <scope>NUCLEOTIDE SEQUENCE [LARGE SCALE GENOMIC DNA]</scope>
    <source>
        <strain evidence="3 4">ACS-065-V-Col13</strain>
    </source>
</reference>
<keyword evidence="2" id="KW-0812">Transmembrane</keyword>
<comment type="caution">
    <text evidence="3">The sequence shown here is derived from an EMBL/GenBank/DDBJ whole genome shotgun (WGS) entry which is preliminary data.</text>
</comment>
<feature type="region of interest" description="Disordered" evidence="1">
    <location>
        <begin position="143"/>
        <end position="179"/>
    </location>
</feature>
<evidence type="ECO:0000256" key="2">
    <source>
        <dbReference type="SAM" id="Phobius"/>
    </source>
</evidence>
<keyword evidence="4" id="KW-1185">Reference proteome</keyword>
<feature type="transmembrane region" description="Helical" evidence="2">
    <location>
        <begin position="114"/>
        <end position="133"/>
    </location>
</feature>
<dbReference type="RefSeq" id="WP_004834945.1">
    <property type="nucleotide sequence ID" value="NZ_AEXM01000024.1"/>
</dbReference>
<accession>F0GVY0</accession>
<dbReference type="Proteomes" id="UP000005286">
    <property type="component" value="Unassembled WGS sequence"/>
</dbReference>
<protein>
    <submittedName>
        <fullName evidence="3">Uncharacterized protein</fullName>
    </submittedName>
</protein>
<keyword evidence="2" id="KW-0472">Membrane</keyword>
<proteinExistence type="predicted"/>
<sequence length="289" mass="32655">MKKTTRFLTIIGGLFRSVVTILFLFAGIFAAFVDKSLLKGFLDLLGFSNISLGFVKPIAIVILVIGFLINFRVARNIFYAGKTGEKNLSNIFFSVLFIVIDLLVLLFIREKLVYIPIAINILVILASILGLAAKSKGLYGQTFKEKGPKNRRGKARRKENLKKTDTPAEENKEKSEIENDKMIDEDIHYSLDFARDDEVHKPIEESKDITKTQSPDEPVTIPNKTNDELENTVEKSNSSIVDLDNENETIQVSKDDILPEEEIVDNLDKEEISTEDLSNEDKLIDKENQ</sequence>
<evidence type="ECO:0000313" key="4">
    <source>
        <dbReference type="Proteomes" id="UP000005286"/>
    </source>
</evidence>
<feature type="compositionally biased region" description="Basic residues" evidence="1">
    <location>
        <begin position="149"/>
        <end position="160"/>
    </location>
</feature>
<evidence type="ECO:0000256" key="1">
    <source>
        <dbReference type="SAM" id="MobiDB-lite"/>
    </source>
</evidence>
<dbReference type="AlphaFoldDB" id="F0GVY0"/>
<keyword evidence="2" id="KW-1133">Transmembrane helix</keyword>
<feature type="region of interest" description="Disordered" evidence="1">
    <location>
        <begin position="204"/>
        <end position="289"/>
    </location>
</feature>
<feature type="transmembrane region" description="Helical" evidence="2">
    <location>
        <begin position="90"/>
        <end position="108"/>
    </location>
</feature>
<gene>
    <name evidence="3" type="ORF">HMPREF9290_1056</name>
</gene>
<dbReference type="STRING" id="879305.HMPREF9290_1056"/>
<dbReference type="PATRIC" id="fig|879305.3.peg.961"/>
<dbReference type="eggNOG" id="ENOG5033W8H">
    <property type="taxonomic scope" value="Bacteria"/>
</dbReference>
<evidence type="ECO:0000313" key="3">
    <source>
        <dbReference type="EMBL" id="EGC82040.1"/>
    </source>
</evidence>
<name>F0GVY0_9FIRM</name>